<protein>
    <submittedName>
        <fullName evidence="1">Uncharacterized protein</fullName>
    </submittedName>
</protein>
<comment type="caution">
    <text evidence="1">The sequence shown here is derived from an EMBL/GenBank/DDBJ whole genome shotgun (WGS) entry which is preliminary data.</text>
</comment>
<dbReference type="EMBL" id="NBTZ01000172">
    <property type="protein sequence ID" value="OTP65724.1"/>
    <property type="molecule type" value="Genomic_DNA"/>
</dbReference>
<evidence type="ECO:0000313" key="1">
    <source>
        <dbReference type="EMBL" id="OTP65724.1"/>
    </source>
</evidence>
<sequence>MLAHKDARRIVLRTVFGKVDVPSPRLWAGNCSAKQRQPRR</sequence>
<dbReference type="Proteomes" id="UP000195221">
    <property type="component" value="Unassembled WGS sequence"/>
</dbReference>
<proteinExistence type="predicted"/>
<evidence type="ECO:0000313" key="2">
    <source>
        <dbReference type="Proteomes" id="UP000195221"/>
    </source>
</evidence>
<organism evidence="1 2">
    <name type="scientific">Caballeronia sordidicola</name>
    <name type="common">Burkholderia sordidicola</name>
    <dbReference type="NCBI Taxonomy" id="196367"/>
    <lineage>
        <taxon>Bacteria</taxon>
        <taxon>Pseudomonadati</taxon>
        <taxon>Pseudomonadota</taxon>
        <taxon>Betaproteobacteria</taxon>
        <taxon>Burkholderiales</taxon>
        <taxon>Burkholderiaceae</taxon>
        <taxon>Caballeronia</taxon>
    </lineage>
</organism>
<accession>A0A242M3F2</accession>
<dbReference type="AlphaFoldDB" id="A0A242M3F2"/>
<gene>
    <name evidence="1" type="ORF">PAMC26577_38715</name>
</gene>
<reference evidence="1 2" key="1">
    <citation type="submission" date="2017-03" db="EMBL/GenBank/DDBJ databases">
        <title>Genome analysis of strain PAMC 26577.</title>
        <authorList>
            <person name="Oh H.-M."/>
            <person name="Yang J.-A."/>
        </authorList>
    </citation>
    <scope>NUCLEOTIDE SEQUENCE [LARGE SCALE GENOMIC DNA]</scope>
    <source>
        <strain evidence="1 2">PAMC 26577</strain>
    </source>
</reference>
<name>A0A242M3F2_CABSO</name>